<protein>
    <recommendedName>
        <fullName evidence="3 10">Isopentenyl-diphosphate Delta-isomerase</fullName>
        <shortName evidence="10">IPP isomerase</shortName>
        <ecNumber evidence="3 10">5.3.3.2</ecNumber>
    </recommendedName>
    <alternativeName>
        <fullName evidence="10">IPP:DMAPP isomerase</fullName>
    </alternativeName>
    <alternativeName>
        <fullName evidence="10">Isopentenyl pyrophosphate isomerase</fullName>
    </alternativeName>
</protein>
<dbReference type="NCBIfam" id="NF002995">
    <property type="entry name" value="PRK03759.1"/>
    <property type="match status" value="1"/>
</dbReference>
<gene>
    <name evidence="10 13" type="primary">idi</name>
    <name evidence="13" type="ORF">GCM10025780_24400</name>
</gene>
<comment type="cofactor">
    <cofactor evidence="10">
        <name>Mg(2+)</name>
        <dbReference type="ChEBI" id="CHEBI:18420"/>
    </cofactor>
    <text evidence="10">Binds 1 Mg(2+) ion per subunit. The magnesium ion binds only when substrate is bound.</text>
</comment>
<evidence type="ECO:0000256" key="11">
    <source>
        <dbReference type="SAM" id="MobiDB-lite"/>
    </source>
</evidence>
<dbReference type="EMBL" id="BAABLM010000005">
    <property type="protein sequence ID" value="GAA4678612.1"/>
    <property type="molecule type" value="Genomic_DNA"/>
</dbReference>
<feature type="binding site" evidence="10">
    <location>
        <position position="158"/>
    </location>
    <ligand>
        <name>Mn(2+)</name>
        <dbReference type="ChEBI" id="CHEBI:29035"/>
    </ligand>
</feature>
<dbReference type="InterPro" id="IPR056375">
    <property type="entry name" value="Idi_bact"/>
</dbReference>
<evidence type="ECO:0000256" key="3">
    <source>
        <dbReference type="ARBA" id="ARBA00012057"/>
    </source>
</evidence>
<feature type="binding site" evidence="10">
    <location>
        <position position="111"/>
    </location>
    <ligand>
        <name>Mn(2+)</name>
        <dbReference type="ChEBI" id="CHEBI:29035"/>
    </ligand>
</feature>
<dbReference type="SUPFAM" id="SSF55811">
    <property type="entry name" value="Nudix"/>
    <property type="match status" value="1"/>
</dbReference>
<feature type="domain" description="Nudix hydrolase" evidence="12">
    <location>
        <begin position="72"/>
        <end position="206"/>
    </location>
</feature>
<comment type="pathway">
    <text evidence="1 10">Isoprenoid biosynthesis; dimethylallyl diphosphate biosynthesis; dimethylallyl diphosphate from isopentenyl diphosphate: step 1/1.</text>
</comment>
<feature type="binding site" evidence="10">
    <location>
        <position position="156"/>
    </location>
    <ligand>
        <name>Mn(2+)</name>
        <dbReference type="ChEBI" id="CHEBI:29035"/>
    </ligand>
</feature>
<feature type="binding site" evidence="10">
    <location>
        <position position="129"/>
    </location>
    <ligand>
        <name>Mg(2+)</name>
        <dbReference type="ChEBI" id="CHEBI:18420"/>
    </ligand>
</feature>
<dbReference type="NCBIfam" id="TIGR02150">
    <property type="entry name" value="IPP_isom_1"/>
    <property type="match status" value="1"/>
</dbReference>
<name>A0ABP8W283_9MICO</name>
<comment type="subcellular location">
    <subcellularLocation>
        <location evidence="10">Cytoplasm</location>
    </subcellularLocation>
</comment>
<comment type="caution">
    <text evidence="13">The sequence shown here is derived from an EMBL/GenBank/DDBJ whole genome shotgun (WGS) entry which is preliminary data.</text>
</comment>
<keyword evidence="5 10" id="KW-0479">Metal-binding</keyword>
<feature type="active site" evidence="10">
    <location>
        <position position="158"/>
    </location>
</feature>
<keyword evidence="6 10" id="KW-0460">Magnesium</keyword>
<proteinExistence type="inferred from homology"/>
<keyword evidence="7 10" id="KW-0464">Manganese</keyword>
<reference evidence="14" key="1">
    <citation type="journal article" date="2019" name="Int. J. Syst. Evol. Microbiol.">
        <title>The Global Catalogue of Microorganisms (GCM) 10K type strain sequencing project: providing services to taxonomists for standard genome sequencing and annotation.</title>
        <authorList>
            <consortium name="The Broad Institute Genomics Platform"/>
            <consortium name="The Broad Institute Genome Sequencing Center for Infectious Disease"/>
            <person name="Wu L."/>
            <person name="Ma J."/>
        </authorList>
    </citation>
    <scope>NUCLEOTIDE SEQUENCE [LARGE SCALE GENOMIC DNA]</scope>
    <source>
        <strain evidence="14">JCM 18956</strain>
    </source>
</reference>
<keyword evidence="14" id="KW-1185">Reference proteome</keyword>
<comment type="catalytic activity">
    <reaction evidence="10">
        <text>isopentenyl diphosphate = dimethylallyl diphosphate</text>
        <dbReference type="Rhea" id="RHEA:23284"/>
        <dbReference type="ChEBI" id="CHEBI:57623"/>
        <dbReference type="ChEBI" id="CHEBI:128769"/>
        <dbReference type="EC" id="5.3.3.2"/>
    </reaction>
</comment>
<evidence type="ECO:0000259" key="12">
    <source>
        <dbReference type="PROSITE" id="PS51462"/>
    </source>
</evidence>
<organism evidence="13 14">
    <name type="scientific">Frondihabitans cladoniiphilus</name>
    <dbReference type="NCBI Taxonomy" id="715785"/>
    <lineage>
        <taxon>Bacteria</taxon>
        <taxon>Bacillati</taxon>
        <taxon>Actinomycetota</taxon>
        <taxon>Actinomycetes</taxon>
        <taxon>Micrococcales</taxon>
        <taxon>Microbacteriaceae</taxon>
        <taxon>Frondihabitans</taxon>
    </lineage>
</organism>
<accession>A0ABP8W283</accession>
<comment type="similarity">
    <text evidence="2 10">Belongs to the IPP isomerase type 1 family.</text>
</comment>
<comment type="cofactor">
    <cofactor evidence="10">
        <name>Mn(2+)</name>
        <dbReference type="ChEBI" id="CHEBI:29035"/>
    </cofactor>
    <text evidence="10">Binds 1 Mn(2+) ion per subunit.</text>
</comment>
<keyword evidence="9 10" id="KW-0413">Isomerase</keyword>
<dbReference type="InterPro" id="IPR011876">
    <property type="entry name" value="IsopentenylPP_isomerase_typ1"/>
</dbReference>
<comment type="function">
    <text evidence="10">Catalyzes the 1,3-allylic rearrangement of the homoallylic substrate isopentenyl (IPP) to its highly electrophilic allylic isomer, dimethylallyl diphosphate (DMAPP).</text>
</comment>
<evidence type="ECO:0000256" key="2">
    <source>
        <dbReference type="ARBA" id="ARBA00007579"/>
    </source>
</evidence>
<evidence type="ECO:0000256" key="1">
    <source>
        <dbReference type="ARBA" id="ARBA00004826"/>
    </source>
</evidence>
<dbReference type="Gene3D" id="3.90.79.10">
    <property type="entry name" value="Nucleoside Triphosphate Pyrophosphohydrolase"/>
    <property type="match status" value="1"/>
</dbReference>
<evidence type="ECO:0000256" key="5">
    <source>
        <dbReference type="ARBA" id="ARBA00022723"/>
    </source>
</evidence>
<evidence type="ECO:0000256" key="4">
    <source>
        <dbReference type="ARBA" id="ARBA00022490"/>
    </source>
</evidence>
<feature type="region of interest" description="Disordered" evidence="11">
    <location>
        <begin position="1"/>
        <end position="30"/>
    </location>
</feature>
<keyword evidence="8 10" id="KW-0414">Isoprene biosynthesis</keyword>
<evidence type="ECO:0000256" key="6">
    <source>
        <dbReference type="ARBA" id="ARBA00022842"/>
    </source>
</evidence>
<dbReference type="CDD" id="cd02885">
    <property type="entry name" value="NUDIX_IPP_Isomerase"/>
    <property type="match status" value="1"/>
</dbReference>
<evidence type="ECO:0000256" key="9">
    <source>
        <dbReference type="ARBA" id="ARBA00023235"/>
    </source>
</evidence>
<dbReference type="PANTHER" id="PTHR10885">
    <property type="entry name" value="ISOPENTENYL-DIPHOSPHATE DELTA-ISOMERASE"/>
    <property type="match status" value="1"/>
</dbReference>
<feature type="active site" evidence="10">
    <location>
        <position position="109"/>
    </location>
</feature>
<sequence>MNPDSQAPLRPLASASPPTSSAAPASVDSPVSTGVDSFVSAGVDDEFVVLVDDDGSPVGTSLKATVHTASTPLHLAFSCHVVNDDGEVLVTRRALTKATWPGVWTNSFCGHPAPGETPLEAVGRRAFQELGMEVRDVRSILPDFRYRATDASGIVENEICPVFTATAVGSPSPSALEVAEWAWISPDDLRASVAAAPFAWSPWLGWQLEAWPV</sequence>
<evidence type="ECO:0000313" key="14">
    <source>
        <dbReference type="Proteomes" id="UP001501295"/>
    </source>
</evidence>
<feature type="binding site" evidence="10">
    <location>
        <position position="67"/>
    </location>
    <ligand>
        <name>Mn(2+)</name>
        <dbReference type="ChEBI" id="CHEBI:29035"/>
    </ligand>
</feature>
<dbReference type="Pfam" id="PF00293">
    <property type="entry name" value="NUDIX"/>
    <property type="match status" value="1"/>
</dbReference>
<dbReference type="Proteomes" id="UP001501295">
    <property type="component" value="Unassembled WGS sequence"/>
</dbReference>
<evidence type="ECO:0000313" key="13">
    <source>
        <dbReference type="EMBL" id="GAA4678612.1"/>
    </source>
</evidence>
<evidence type="ECO:0000256" key="8">
    <source>
        <dbReference type="ARBA" id="ARBA00023229"/>
    </source>
</evidence>
<dbReference type="InterPro" id="IPR015797">
    <property type="entry name" value="NUDIX_hydrolase-like_dom_sf"/>
</dbReference>
<feature type="binding site" evidence="10">
    <location>
        <position position="74"/>
    </location>
    <ligand>
        <name>Mn(2+)</name>
        <dbReference type="ChEBI" id="CHEBI:29035"/>
    </ligand>
</feature>
<dbReference type="PROSITE" id="PS51462">
    <property type="entry name" value="NUDIX"/>
    <property type="match status" value="1"/>
</dbReference>
<dbReference type="InterPro" id="IPR000086">
    <property type="entry name" value="NUDIX_hydrolase_dom"/>
</dbReference>
<dbReference type="RefSeq" id="WP_345376169.1">
    <property type="nucleotide sequence ID" value="NZ_BAABLM010000005.1"/>
</dbReference>
<evidence type="ECO:0000256" key="7">
    <source>
        <dbReference type="ARBA" id="ARBA00023211"/>
    </source>
</evidence>
<keyword evidence="4 10" id="KW-0963">Cytoplasm</keyword>
<dbReference type="EC" id="5.3.3.2" evidence="3 10"/>
<dbReference type="PANTHER" id="PTHR10885:SF0">
    <property type="entry name" value="ISOPENTENYL-DIPHOSPHATE DELTA-ISOMERASE"/>
    <property type="match status" value="1"/>
</dbReference>
<evidence type="ECO:0000256" key="10">
    <source>
        <dbReference type="HAMAP-Rule" id="MF_00202"/>
    </source>
</evidence>
<feature type="compositionally biased region" description="Low complexity" evidence="11">
    <location>
        <begin position="7"/>
        <end position="30"/>
    </location>
</feature>
<dbReference type="HAMAP" id="MF_00202">
    <property type="entry name" value="Idi"/>
    <property type="match status" value="1"/>
</dbReference>